<sequence length="176" mass="19444">MKQSSILCLDVKGFDLYIEDLANLLRDCVHDGASVGFVQPFSLENSRGFWVGKIRPSLVSGETTLMIATVAGEVAGTVQLCTGSMPNQTHKGEVSKLLVSPKFRKRGTAKMLMAELEKQARDRYFTLITLDTRTGDNAEPLYKLLGYETAGVIPGYAQDPHDTGKFDPTTYMYKQL</sequence>
<feature type="domain" description="N-acetyltransferase" evidence="3">
    <location>
        <begin position="9"/>
        <end position="176"/>
    </location>
</feature>
<evidence type="ECO:0000256" key="1">
    <source>
        <dbReference type="ARBA" id="ARBA00022679"/>
    </source>
</evidence>
<keyword evidence="2 4" id="KW-0012">Acyltransferase</keyword>
<gene>
    <name evidence="4" type="ORF">ACFSKO_10240</name>
</gene>
<evidence type="ECO:0000313" key="4">
    <source>
        <dbReference type="EMBL" id="MFD2205994.1"/>
    </source>
</evidence>
<dbReference type="SUPFAM" id="SSF55729">
    <property type="entry name" value="Acyl-CoA N-acyltransferases (Nat)"/>
    <property type="match status" value="1"/>
</dbReference>
<dbReference type="InterPro" id="IPR050832">
    <property type="entry name" value="Bact_Acetyltransf"/>
</dbReference>
<dbReference type="Proteomes" id="UP001597294">
    <property type="component" value="Unassembled WGS sequence"/>
</dbReference>
<dbReference type="EMBL" id="JBHUII010000004">
    <property type="protein sequence ID" value="MFD2205994.1"/>
    <property type="molecule type" value="Genomic_DNA"/>
</dbReference>
<evidence type="ECO:0000313" key="5">
    <source>
        <dbReference type="Proteomes" id="UP001597294"/>
    </source>
</evidence>
<evidence type="ECO:0000259" key="3">
    <source>
        <dbReference type="PROSITE" id="PS51186"/>
    </source>
</evidence>
<protein>
    <submittedName>
        <fullName evidence="4">GNAT family N-acetyltransferase</fullName>
        <ecNumber evidence="4">2.3.-.-</ecNumber>
    </submittedName>
</protein>
<dbReference type="PROSITE" id="PS51186">
    <property type="entry name" value="GNAT"/>
    <property type="match status" value="1"/>
</dbReference>
<reference evidence="5" key="1">
    <citation type="journal article" date="2019" name="Int. J. Syst. Evol. Microbiol.">
        <title>The Global Catalogue of Microorganisms (GCM) 10K type strain sequencing project: providing services to taxonomists for standard genome sequencing and annotation.</title>
        <authorList>
            <consortium name="The Broad Institute Genomics Platform"/>
            <consortium name="The Broad Institute Genome Sequencing Center for Infectious Disease"/>
            <person name="Wu L."/>
            <person name="Ma J."/>
        </authorList>
    </citation>
    <scope>NUCLEOTIDE SEQUENCE [LARGE SCALE GENOMIC DNA]</scope>
    <source>
        <strain evidence="5">CGMCC 4.7192</strain>
    </source>
</reference>
<dbReference type="InterPro" id="IPR000182">
    <property type="entry name" value="GNAT_dom"/>
</dbReference>
<dbReference type="PANTHER" id="PTHR43877:SF2">
    <property type="entry name" value="AMINOALKYLPHOSPHONATE N-ACETYLTRANSFERASE-RELATED"/>
    <property type="match status" value="1"/>
</dbReference>
<name>A0ABW5BM64_9PROT</name>
<organism evidence="4 5">
    <name type="scientific">Kiloniella antarctica</name>
    <dbReference type="NCBI Taxonomy" id="1550907"/>
    <lineage>
        <taxon>Bacteria</taxon>
        <taxon>Pseudomonadati</taxon>
        <taxon>Pseudomonadota</taxon>
        <taxon>Alphaproteobacteria</taxon>
        <taxon>Rhodospirillales</taxon>
        <taxon>Kiloniellaceae</taxon>
        <taxon>Kiloniella</taxon>
    </lineage>
</organism>
<dbReference type="GO" id="GO:0016746">
    <property type="term" value="F:acyltransferase activity"/>
    <property type="evidence" value="ECO:0007669"/>
    <property type="project" value="UniProtKB-KW"/>
</dbReference>
<dbReference type="InterPro" id="IPR016181">
    <property type="entry name" value="Acyl_CoA_acyltransferase"/>
</dbReference>
<proteinExistence type="predicted"/>
<dbReference type="PANTHER" id="PTHR43877">
    <property type="entry name" value="AMINOALKYLPHOSPHONATE N-ACETYLTRANSFERASE-RELATED-RELATED"/>
    <property type="match status" value="1"/>
</dbReference>
<dbReference type="CDD" id="cd04301">
    <property type="entry name" value="NAT_SF"/>
    <property type="match status" value="1"/>
</dbReference>
<keyword evidence="5" id="KW-1185">Reference proteome</keyword>
<evidence type="ECO:0000256" key="2">
    <source>
        <dbReference type="ARBA" id="ARBA00023315"/>
    </source>
</evidence>
<dbReference type="EC" id="2.3.-.-" evidence="4"/>
<comment type="caution">
    <text evidence="4">The sequence shown here is derived from an EMBL/GenBank/DDBJ whole genome shotgun (WGS) entry which is preliminary data.</text>
</comment>
<dbReference type="Gene3D" id="3.40.630.30">
    <property type="match status" value="1"/>
</dbReference>
<accession>A0ABW5BM64</accession>
<dbReference type="RefSeq" id="WP_380251146.1">
    <property type="nucleotide sequence ID" value="NZ_JBHUII010000004.1"/>
</dbReference>
<dbReference type="Pfam" id="PF00583">
    <property type="entry name" value="Acetyltransf_1"/>
    <property type="match status" value="1"/>
</dbReference>
<keyword evidence="1 4" id="KW-0808">Transferase</keyword>